<dbReference type="Proteomes" id="UP000634136">
    <property type="component" value="Unassembled WGS sequence"/>
</dbReference>
<keyword evidence="1" id="KW-0472">Membrane</keyword>
<protein>
    <submittedName>
        <fullName evidence="2">Putative zinc transporter</fullName>
    </submittedName>
</protein>
<gene>
    <name evidence="2" type="ORF">G2W53_002100</name>
</gene>
<dbReference type="OrthoDB" id="262547at2759"/>
<comment type="caution">
    <text evidence="2">The sequence shown here is derived from an EMBL/GenBank/DDBJ whole genome shotgun (WGS) entry which is preliminary data.</text>
</comment>
<name>A0A834XIQ2_9FABA</name>
<proteinExistence type="predicted"/>
<evidence type="ECO:0000313" key="3">
    <source>
        <dbReference type="Proteomes" id="UP000634136"/>
    </source>
</evidence>
<reference evidence="2" key="1">
    <citation type="submission" date="2020-09" db="EMBL/GenBank/DDBJ databases">
        <title>Genome-Enabled Discovery of Anthraquinone Biosynthesis in Senna tora.</title>
        <authorList>
            <person name="Kang S.-H."/>
            <person name="Pandey R.P."/>
            <person name="Lee C.-M."/>
            <person name="Sim J.-S."/>
            <person name="Jeong J.-T."/>
            <person name="Choi B.-S."/>
            <person name="Jung M."/>
            <person name="Ginzburg D."/>
            <person name="Zhao K."/>
            <person name="Won S.Y."/>
            <person name="Oh T.-J."/>
            <person name="Yu Y."/>
            <person name="Kim N.-H."/>
            <person name="Lee O.R."/>
            <person name="Lee T.-H."/>
            <person name="Bashyal P."/>
            <person name="Kim T.-S."/>
            <person name="Lee W.-H."/>
            <person name="Kawkins C."/>
            <person name="Kim C.-K."/>
            <person name="Kim J.S."/>
            <person name="Ahn B.O."/>
            <person name="Rhee S.Y."/>
            <person name="Sohng J.K."/>
        </authorList>
    </citation>
    <scope>NUCLEOTIDE SEQUENCE</scope>
    <source>
        <tissue evidence="2">Leaf</tissue>
    </source>
</reference>
<feature type="transmembrane region" description="Helical" evidence="1">
    <location>
        <begin position="193"/>
        <end position="211"/>
    </location>
</feature>
<dbReference type="EMBL" id="JAAIUW010000001">
    <property type="protein sequence ID" value="KAF7845195.1"/>
    <property type="molecule type" value="Genomic_DNA"/>
</dbReference>
<feature type="transmembrane region" description="Helical" evidence="1">
    <location>
        <begin position="165"/>
        <end position="187"/>
    </location>
</feature>
<feature type="transmembrane region" description="Helical" evidence="1">
    <location>
        <begin position="223"/>
        <end position="243"/>
    </location>
</feature>
<keyword evidence="3" id="KW-1185">Reference proteome</keyword>
<feature type="transmembrane region" description="Helical" evidence="1">
    <location>
        <begin position="56"/>
        <end position="78"/>
    </location>
</feature>
<sequence length="258" mass="27198">MLKIRNLDAAFATPELRQSVTHEAYTHRLPHKLNQIALVLSAWRPLELLLSSNLGFFPILSLLSMGAAFIHLSSSGILKLTAGREKASVNDLPTPTTGFPLSFHTLQSFISCGAVAFHALAEGLALKAHGPGRNTVLPVSLHGLPRGVAAASCIYGATDSWQGSLAMAAIVRFMSPISSIGAILAGIDCSGLEHLMVFASGGLIPSFGNLVKRALCLDKRKSTCGLIMGIVFATSCLTLARLVCFHTSYCNSAPEAVG</sequence>
<evidence type="ECO:0000256" key="1">
    <source>
        <dbReference type="SAM" id="Phobius"/>
    </source>
</evidence>
<keyword evidence="1" id="KW-0812">Transmembrane</keyword>
<evidence type="ECO:0000313" key="2">
    <source>
        <dbReference type="EMBL" id="KAF7845195.1"/>
    </source>
</evidence>
<organism evidence="2 3">
    <name type="scientific">Senna tora</name>
    <dbReference type="NCBI Taxonomy" id="362788"/>
    <lineage>
        <taxon>Eukaryota</taxon>
        <taxon>Viridiplantae</taxon>
        <taxon>Streptophyta</taxon>
        <taxon>Embryophyta</taxon>
        <taxon>Tracheophyta</taxon>
        <taxon>Spermatophyta</taxon>
        <taxon>Magnoliopsida</taxon>
        <taxon>eudicotyledons</taxon>
        <taxon>Gunneridae</taxon>
        <taxon>Pentapetalae</taxon>
        <taxon>rosids</taxon>
        <taxon>fabids</taxon>
        <taxon>Fabales</taxon>
        <taxon>Fabaceae</taxon>
        <taxon>Caesalpinioideae</taxon>
        <taxon>Cassia clade</taxon>
        <taxon>Senna</taxon>
    </lineage>
</organism>
<keyword evidence="1" id="KW-1133">Transmembrane helix</keyword>
<dbReference type="AlphaFoldDB" id="A0A834XIQ2"/>
<accession>A0A834XIQ2</accession>